<proteinExistence type="predicted"/>
<dbReference type="Gene3D" id="2.60.120.260">
    <property type="entry name" value="Galactose-binding domain-like"/>
    <property type="match status" value="1"/>
</dbReference>
<dbReference type="SUPFAM" id="SSF63829">
    <property type="entry name" value="Calcium-dependent phosphotriesterase"/>
    <property type="match status" value="1"/>
</dbReference>
<dbReference type="Gene3D" id="2.60.40.10">
    <property type="entry name" value="Immunoglobulins"/>
    <property type="match status" value="7"/>
</dbReference>
<dbReference type="InterPro" id="IPR036116">
    <property type="entry name" value="FN3_sf"/>
</dbReference>
<feature type="region of interest" description="Disordered" evidence="1">
    <location>
        <begin position="30"/>
        <end position="49"/>
    </location>
</feature>
<reference evidence="3" key="1">
    <citation type="journal article" date="2021" name="PeerJ">
        <title>Extensive microbial diversity within the chicken gut microbiome revealed by metagenomics and culture.</title>
        <authorList>
            <person name="Gilroy R."/>
            <person name="Ravi A."/>
            <person name="Getino M."/>
            <person name="Pursley I."/>
            <person name="Horton D.L."/>
            <person name="Alikhan N.F."/>
            <person name="Baker D."/>
            <person name="Gharbi K."/>
            <person name="Hall N."/>
            <person name="Watson M."/>
            <person name="Adriaenssens E.M."/>
            <person name="Foster-Nyarko E."/>
            <person name="Jarju S."/>
            <person name="Secka A."/>
            <person name="Antonio M."/>
            <person name="Oren A."/>
            <person name="Chaudhuri R.R."/>
            <person name="La Ragione R."/>
            <person name="Hildebrand F."/>
            <person name="Pallen M.J."/>
        </authorList>
    </citation>
    <scope>NUCLEOTIDE SEQUENCE</scope>
    <source>
        <strain evidence="3">ChiHjej12B11-16260</strain>
    </source>
</reference>
<dbReference type="InterPro" id="IPR034641">
    <property type="entry name" value="RGL11"/>
</dbReference>
<evidence type="ECO:0000259" key="2">
    <source>
        <dbReference type="Pfam" id="PF18370"/>
    </source>
</evidence>
<dbReference type="InterPro" id="IPR041624">
    <property type="entry name" value="RGI_lyase"/>
</dbReference>
<dbReference type="SUPFAM" id="SSF49478">
    <property type="entry name" value="Cna protein B-type domain"/>
    <property type="match status" value="1"/>
</dbReference>
<organism evidence="3 4">
    <name type="scientific">Candidatus Barnesiella excrementipullorum</name>
    <dbReference type="NCBI Taxonomy" id="2838479"/>
    <lineage>
        <taxon>Bacteria</taxon>
        <taxon>Pseudomonadati</taxon>
        <taxon>Bacteroidota</taxon>
        <taxon>Bacteroidia</taxon>
        <taxon>Bacteroidales</taxon>
        <taxon>Barnesiellaceae</taxon>
        <taxon>Barnesiella</taxon>
    </lineage>
</organism>
<dbReference type="Gene3D" id="2.130.10.10">
    <property type="entry name" value="YVTN repeat-like/Quinoprotein amine dehydrogenase"/>
    <property type="match status" value="1"/>
</dbReference>
<evidence type="ECO:0000313" key="3">
    <source>
        <dbReference type="EMBL" id="HIX45053.1"/>
    </source>
</evidence>
<reference evidence="3" key="2">
    <citation type="submission" date="2021-04" db="EMBL/GenBank/DDBJ databases">
        <authorList>
            <person name="Gilroy R."/>
        </authorList>
    </citation>
    <scope>NUCLEOTIDE SEQUENCE</scope>
    <source>
        <strain evidence="3">ChiHjej12B11-16260</strain>
    </source>
</reference>
<gene>
    <name evidence="3" type="ORF">H9982_02405</name>
</gene>
<dbReference type="PANTHER" id="PTHR43118">
    <property type="entry name" value="RHAMNOGALACTURONAN LYASE (EUROFUNG)"/>
    <property type="match status" value="1"/>
</dbReference>
<dbReference type="SUPFAM" id="SSF49265">
    <property type="entry name" value="Fibronectin type III"/>
    <property type="match status" value="1"/>
</dbReference>
<dbReference type="PANTHER" id="PTHR43118:SF1">
    <property type="entry name" value="RHAMNOGALACTURONAN LYASE (EUROFUNG)"/>
    <property type="match status" value="1"/>
</dbReference>
<feature type="domain" description="Rhamnogalacturonan I lyase beta-sheet" evidence="2">
    <location>
        <begin position="959"/>
        <end position="1023"/>
    </location>
</feature>
<sequence length="2232" mass="247429">MKHTQYILPALVLGGLLYVYAGNADERIKPSHLTPPPAEQNALPPAPLRLSGAEDGIPYGLSLTGIDNKEVSLRWNNPEPTNGYFEDFEGHPDFVINSPGSIGWDYLDMDNEYTYTWAATIFPNQGQKMAYLVMNPSKTSPSVADYPDIQPFSGEKFLVSFASVGGVNNDFIISPELSFTEDFQISFRAKSYNDTYGLERIRVGYSTSGKLASDFTFVSQNDYEEVPTEWTLYEYQIPSEAKYVTINCVSQDAFMLMIDDIFIGTNKVRPRSQSEQYITGFNLYRDNVKVNTEVLKEVFYTDIVPDYGDYVYTVTAVYADGSETGHSEPLAVNVPDIRLLPFEDSFDSWTIDADNWETPADEDGNSTHWGCDYYTYGLVNPCATYRYSSIINYSQSLISRELRTLDTEKVYLRFKLRHVNYNNVEGDTLSVEVTCDDGATWLNIASFDNAEGSYEPRIEQFGLSNVLSDEIFRIRFRAHGANAYYIDYWYVDDIKVWEPEWTTAQLTVQSQGMPVADCPVTLVADHGAELFVTTDSNGQVNFPQIEKGSYTITIEKEGCNPFSGKWEITDDASNSFTVSITRPILTTDVPSIHADMLAEEKVTRELTLKNEGDGPLYYTIEASYPANSGDITNRWDIQKTFDASGDLQTSVAFDGEFYYTASWYYFGTYFKYDAEGNFIEEFTIPGMYYKLYDLAFDGTYFYGSDNTNSLYQLDFKNKRIVKKITIASEPDLKITHCAYDTRNDQFWVGGFYTLGRIDRDGNVTVAFHDISTEVDVAVYGSAFDNITPGGPYLWFGNEMVSGTNTIDKVTISQYNINTRKVTTVEHNVSDIPGYQIGVVGGPNYICGIETSTNIVDGTLSLIGILQQSPSRIFVYKLCDVESWFSFEPKTNLLESGEENTITVNLDARNGVVGNTYESSLSISALPGTEKQIVPISYTITGASETPRPINVTAQTEGDATVVISWENGSSDKTPVGYNVYRNGTKITETPVTTIPYRDENVIHGDYTYTVTALYEGEKESVQSDAAQAVVKIGAPYFAPTGLSHNVTGNREVSLSWQSPTEKQQTPATIRWDNGTNSDAIGLSDGGYFWAGTAWEYDDLVEYRGMVLDTVELFIQEQYTSLSLQIYKDDQRVVSQTIRSEVQYGEFNAFAVNNPVIIEPGYDYKVVFLVSHEAGMRPIGIDNTTAISGKGNLFSSDGKEWFPATYLGLANNNFNIAIHLSPSSSATEEAPSGYNIYRDGTRVNDIPVTGFAYQEELSTPGTYQYQVSSVYGNGGESSLSDATQVEIIELGTPCAPTALNADVEYNRTIRLRWDFPLEQGSSFPVDTETTHVTCREGYPEFVSMFRGYIPGEMGVASDGEYIYTSMHSSNGTINKYTLDGEFIESFTVSSTMVGIRNLTYDGTHFYAADSESSSIYQLDMENKTVTDTISISEIAFHVTYIPDLDNGRGGFEVGDWETSIYVTKRGAKLGNGPSYLGAAGTAYYNGILYAFEQGHDSRYTLCSYDFATGEAIASIDLGDYVEINPETNASAGGMSVITTREGLTLLALTLQEPSNSRFIFFDLGSIQGIEGYNVYRNGEKRNDTPLKYRSFTEEETEPGEYNYEIETVYIDGTTSGKSPVATAEIYDADVCDAPIDVKGRQTTYGYDVIISYVDATAMLTDTYESAEEGTAGEPFARNEWTNTDEAWSVTDADAYEGAHSLLSDAGKSGYLIMPAGEYDENFVFSFIARNSDDHKGNGSIRVLTSTGSMLTSDFIPLQYVTTTEAWERYSFSLPAGTKYIALSTDKGMTAQYVDAISINSQDEGQIYGYDIFRDGVQLNESPVTTISYTDHNLLPGTYSYQVRAYYKNSCISDLTESITMDVDYSNNCQRPGQLSVERTDEGRQLTWSAPALGDAISLKWHSGNAYDAAGLPSGGCYFAGVEWSAAELSQYSSLSLSEVEFYINQIPDALFVLVYKGSDLIAQQYVSELQQYSFNTVILDNPIRINDNKSLRVVLYIEHNEISVPLGYDEGPAVTGKGDLYSSDGVTWSTLTSNSIDGNWNITLGLRAYAEESTPSAAQPSQKAALTFEPRISVNAQGNTALRSVPLAQPASSTRNVFDGYNVYCNSELLNESPLQTTQYLDKENHFGNYYEYQVTAIYSGCGEVGSNVVRIEASGIDANLADAVRFYCKDGSIIAEGLKQGTPVVLFDASGKIVHSGMTYEDAPYIIDASGMPEGIYLIYAGRHSEKILVKR</sequence>
<evidence type="ECO:0000256" key="1">
    <source>
        <dbReference type="SAM" id="MobiDB-lite"/>
    </source>
</evidence>
<dbReference type="Pfam" id="PF18370">
    <property type="entry name" value="RGI_lyase"/>
    <property type="match status" value="1"/>
</dbReference>
<accession>A0A9D2APF9</accession>
<feature type="region of interest" description="Disordered" evidence="1">
    <location>
        <begin position="1054"/>
        <end position="1073"/>
    </location>
</feature>
<dbReference type="NCBIfam" id="NF038128">
    <property type="entry name" value="choice_anch_J"/>
    <property type="match status" value="2"/>
</dbReference>
<name>A0A9D2APF9_9BACT</name>
<evidence type="ECO:0000313" key="4">
    <source>
        <dbReference type="Proteomes" id="UP000824246"/>
    </source>
</evidence>
<comment type="caution">
    <text evidence="3">The sequence shown here is derived from an EMBL/GenBank/DDBJ whole genome shotgun (WGS) entry which is preliminary data.</text>
</comment>
<dbReference type="InterPro" id="IPR013783">
    <property type="entry name" value="Ig-like_fold"/>
</dbReference>
<protein>
    <submittedName>
        <fullName evidence="3">Choice-of-anchor J domain-containing protein</fullName>
    </submittedName>
</protein>
<dbReference type="Proteomes" id="UP000824246">
    <property type="component" value="Unassembled WGS sequence"/>
</dbReference>
<dbReference type="EMBL" id="DXFB01000061">
    <property type="protein sequence ID" value="HIX45053.1"/>
    <property type="molecule type" value="Genomic_DNA"/>
</dbReference>
<dbReference type="InterPro" id="IPR015943">
    <property type="entry name" value="WD40/YVTN_repeat-like_dom_sf"/>
</dbReference>
<dbReference type="Gene3D" id="2.60.120.200">
    <property type="match status" value="2"/>
</dbReference>